<dbReference type="SUPFAM" id="SSF53756">
    <property type="entry name" value="UDP-Glycosyltransferase/glycogen phosphorylase"/>
    <property type="match status" value="1"/>
</dbReference>
<dbReference type="InterPro" id="IPR038107">
    <property type="entry name" value="Glycos_transf_N_sf"/>
</dbReference>
<comment type="catalytic activity">
    <reaction evidence="3">
        <text>lipid IVA (E. coli) + CMP-3-deoxy-beta-D-manno-octulosonate = alpha-Kdo-(2-&gt;6)-lipid IVA (E. coli) + CMP + H(+)</text>
        <dbReference type="Rhea" id="RHEA:28066"/>
        <dbReference type="ChEBI" id="CHEBI:15378"/>
        <dbReference type="ChEBI" id="CHEBI:58603"/>
        <dbReference type="ChEBI" id="CHEBI:60364"/>
        <dbReference type="ChEBI" id="CHEBI:60377"/>
        <dbReference type="ChEBI" id="CHEBI:85987"/>
        <dbReference type="EC" id="2.4.99.12"/>
    </reaction>
</comment>
<dbReference type="UniPathway" id="UPA00958"/>
<organism evidence="5 6">
    <name type="scientific">candidate division KSB3 bacterium</name>
    <dbReference type="NCBI Taxonomy" id="2044937"/>
    <lineage>
        <taxon>Bacteria</taxon>
        <taxon>candidate division KSB3</taxon>
    </lineage>
</organism>
<dbReference type="InterPro" id="IPR007507">
    <property type="entry name" value="Glycos_transf_N"/>
</dbReference>
<sequence>MKQRIWRLCYAWIACPLGWIVIHLLAFKNQNLRESLDGRKGLWQRLNAQLVQRNRKKPLIWFHVASAGEFLQAQPVLERCIRHGFECALTFMSVNGYKWVQNTKFGPGRQPVIIEYLPFDFAANMRHFLKELQPSVIVYVNYDLWPNLIWEANVAGIPQYLISATIQPRSRRLTSMLARSVYRTLYACLNGIFTVTENDRQRFLSTNPEHPNIQVLGDTRFDSVITRKRSLSPPKLPAYLEKKHVIVIGSSSSADDTHIFPPLKEALQRYPDVFLIIAPHEPTEKYLQNAETFFRDFPGERLTALHENPSRPSRIIFVDTVGVLSALYSFGTLAYVGGGFYSRVHNVMEPSIMGVPVIFGPIYDNSPEAIDLLQRGFAFSVKDMEEFRTKVFEFLENPDRCKQLGQQAQQLIESQAGAAERCFELITMAMPNE</sequence>
<keyword evidence="3" id="KW-1003">Cell membrane</keyword>
<feature type="domain" description="3-deoxy-D-manno-octulosonic-acid transferase N-terminal" evidence="4">
    <location>
        <begin position="50"/>
        <end position="222"/>
    </location>
</feature>
<comment type="pathway">
    <text evidence="3">Bacterial outer membrane biogenesis; LPS core biosynthesis.</text>
</comment>
<feature type="active site" description="Proton acceptor" evidence="2">
    <location>
        <position position="69"/>
    </location>
</feature>
<dbReference type="EC" id="2.4.99.12" evidence="3"/>
<evidence type="ECO:0000313" key="5">
    <source>
        <dbReference type="EMBL" id="PIE34969.1"/>
    </source>
</evidence>
<comment type="function">
    <text evidence="3">Involved in lipopolysaccharide (LPS) biosynthesis. Catalyzes the transfer of 3-deoxy-D-manno-octulosonate (Kdo) residue(s) from CMP-Kdo to lipid IV(A), the tetraacyldisaccharide-1,4'-bisphosphate precursor of lipid A.</text>
</comment>
<keyword evidence="3" id="KW-1133">Transmembrane helix</keyword>
<dbReference type="PANTHER" id="PTHR42755:SF1">
    <property type="entry name" value="3-DEOXY-D-MANNO-OCTULOSONIC ACID TRANSFERASE, MITOCHONDRIAL-RELATED"/>
    <property type="match status" value="1"/>
</dbReference>
<dbReference type="PANTHER" id="PTHR42755">
    <property type="entry name" value="3-DEOXY-MANNO-OCTULOSONATE CYTIDYLYLTRANSFERASE"/>
    <property type="match status" value="1"/>
</dbReference>
<dbReference type="GO" id="GO:0005886">
    <property type="term" value="C:plasma membrane"/>
    <property type="evidence" value="ECO:0007669"/>
    <property type="project" value="UniProtKB-SubCell"/>
</dbReference>
<dbReference type="Gene3D" id="3.40.50.11720">
    <property type="entry name" value="3-Deoxy-D-manno-octulosonic-acid transferase, N-terminal domain"/>
    <property type="match status" value="1"/>
</dbReference>
<dbReference type="AlphaFoldDB" id="A0A2G6KJG9"/>
<evidence type="ECO:0000256" key="3">
    <source>
        <dbReference type="RuleBase" id="RU365103"/>
    </source>
</evidence>
<name>A0A2G6KJG9_9BACT</name>
<protein>
    <recommendedName>
        <fullName evidence="3">3-deoxy-D-manno-octulosonic acid transferase</fullName>
        <shortName evidence="3">Kdo transferase</shortName>
        <ecNumber evidence="3">2.4.99.12</ecNumber>
    </recommendedName>
    <alternativeName>
        <fullName evidence="3">Lipid IV(A) 3-deoxy-D-manno-octulosonic acid transferase</fullName>
    </alternativeName>
</protein>
<keyword evidence="3" id="KW-0812">Transmembrane</keyword>
<evidence type="ECO:0000256" key="1">
    <source>
        <dbReference type="ARBA" id="ARBA00022679"/>
    </source>
</evidence>
<dbReference type="GO" id="GO:0009244">
    <property type="term" value="P:lipopolysaccharide core region biosynthetic process"/>
    <property type="evidence" value="ECO:0007669"/>
    <property type="project" value="UniProtKB-UniRule"/>
</dbReference>
<accession>A0A2G6KJG9</accession>
<dbReference type="Gene3D" id="3.40.50.2000">
    <property type="entry name" value="Glycogen Phosphorylase B"/>
    <property type="match status" value="1"/>
</dbReference>
<dbReference type="GO" id="GO:0043842">
    <property type="term" value="F:Kdo transferase activity"/>
    <property type="evidence" value="ECO:0007669"/>
    <property type="project" value="UniProtKB-EC"/>
</dbReference>
<keyword evidence="3" id="KW-0472">Membrane</keyword>
<comment type="subcellular location">
    <subcellularLocation>
        <location evidence="3">Cell membrane</location>
    </subcellularLocation>
</comment>
<dbReference type="InterPro" id="IPR039901">
    <property type="entry name" value="Kdotransferase"/>
</dbReference>
<feature type="transmembrane region" description="Helical" evidence="3">
    <location>
        <begin position="7"/>
        <end position="27"/>
    </location>
</feature>
<dbReference type="Pfam" id="PF04413">
    <property type="entry name" value="Glycos_transf_N"/>
    <property type="match status" value="1"/>
</dbReference>
<evidence type="ECO:0000313" key="6">
    <source>
        <dbReference type="Proteomes" id="UP000230821"/>
    </source>
</evidence>
<evidence type="ECO:0000256" key="2">
    <source>
        <dbReference type="PIRSR" id="PIRSR639901-1"/>
    </source>
</evidence>
<comment type="caution">
    <text evidence="5">The sequence shown here is derived from an EMBL/GenBank/DDBJ whole genome shotgun (WGS) entry which is preliminary data.</text>
</comment>
<dbReference type="EMBL" id="PDSK01000069">
    <property type="protein sequence ID" value="PIE34969.1"/>
    <property type="molecule type" value="Genomic_DNA"/>
</dbReference>
<gene>
    <name evidence="5" type="ORF">CSA56_06095</name>
</gene>
<keyword evidence="3" id="KW-0448">Lipopolysaccharide biosynthesis</keyword>
<dbReference type="Proteomes" id="UP000230821">
    <property type="component" value="Unassembled WGS sequence"/>
</dbReference>
<keyword evidence="1 3" id="KW-0808">Transferase</keyword>
<evidence type="ECO:0000259" key="4">
    <source>
        <dbReference type="Pfam" id="PF04413"/>
    </source>
</evidence>
<comment type="similarity">
    <text evidence="3">Belongs to the glycosyltransferase group 1 family.</text>
</comment>
<reference evidence="5 6" key="1">
    <citation type="submission" date="2017-10" db="EMBL/GenBank/DDBJ databases">
        <title>Novel microbial diversity and functional potential in the marine mammal oral microbiome.</title>
        <authorList>
            <person name="Dudek N.K."/>
            <person name="Sun C.L."/>
            <person name="Burstein D."/>
            <person name="Kantor R.S."/>
            <person name="Aliaga Goltsman D.S."/>
            <person name="Bik E.M."/>
            <person name="Thomas B.C."/>
            <person name="Banfield J.F."/>
            <person name="Relman D.A."/>
        </authorList>
    </citation>
    <scope>NUCLEOTIDE SEQUENCE [LARGE SCALE GENOMIC DNA]</scope>
    <source>
        <strain evidence="5">DOLJORAL78_47_16</strain>
    </source>
</reference>
<dbReference type="GO" id="GO:0009245">
    <property type="term" value="P:lipid A biosynthetic process"/>
    <property type="evidence" value="ECO:0007669"/>
    <property type="project" value="TreeGrafter"/>
</dbReference>
<proteinExistence type="inferred from homology"/>